<reference evidence="2" key="2">
    <citation type="submission" date="2021-04" db="EMBL/GenBank/DDBJ databases">
        <authorList>
            <person name="Gilroy R."/>
        </authorList>
    </citation>
    <scope>NUCLEOTIDE SEQUENCE</scope>
    <source>
        <strain evidence="2">ChiHecec1B25-7008</strain>
    </source>
</reference>
<dbReference type="Pfam" id="PF04246">
    <property type="entry name" value="RseC_MucC"/>
    <property type="match status" value="1"/>
</dbReference>
<feature type="transmembrane region" description="Helical" evidence="1">
    <location>
        <begin position="73"/>
        <end position="95"/>
    </location>
</feature>
<comment type="caution">
    <text evidence="2">The sequence shown here is derived from an EMBL/GenBank/DDBJ whole genome shotgun (WGS) entry which is preliminary data.</text>
</comment>
<keyword evidence="1" id="KW-0812">Transmembrane</keyword>
<dbReference type="EMBL" id="DWZE01000066">
    <property type="protein sequence ID" value="HJA83427.1"/>
    <property type="molecule type" value="Genomic_DNA"/>
</dbReference>
<name>A0A9D2HSV5_9BACE</name>
<proteinExistence type="predicted"/>
<accession>A0A9D2HSV5</accession>
<gene>
    <name evidence="2" type="ORF">H9785_05625</name>
</gene>
<reference evidence="2" key="1">
    <citation type="journal article" date="2021" name="PeerJ">
        <title>Extensive microbial diversity within the chicken gut microbiome revealed by metagenomics and culture.</title>
        <authorList>
            <person name="Gilroy R."/>
            <person name="Ravi A."/>
            <person name="Getino M."/>
            <person name="Pursley I."/>
            <person name="Horton D.L."/>
            <person name="Alikhan N.F."/>
            <person name="Baker D."/>
            <person name="Gharbi K."/>
            <person name="Hall N."/>
            <person name="Watson M."/>
            <person name="Adriaenssens E.M."/>
            <person name="Foster-Nyarko E."/>
            <person name="Jarju S."/>
            <person name="Secka A."/>
            <person name="Antonio M."/>
            <person name="Oren A."/>
            <person name="Chaudhuri R.R."/>
            <person name="La Ragione R."/>
            <person name="Hildebrand F."/>
            <person name="Pallen M.J."/>
        </authorList>
    </citation>
    <scope>NUCLEOTIDE SEQUENCE</scope>
    <source>
        <strain evidence="2">ChiHecec1B25-7008</strain>
    </source>
</reference>
<sequence length="135" mass="14295">MDRHPGIVVGIDGHRLQIRLSQTSGCSACGSKDTCPSGGRRGRLLEVSVDDAGAYRPGSAVWVSCQRSLLPRAVGWAFGLPFLVVAGSLALLLALGLGEAAAGLLSLALLAPYYTGLWLCRKRMSRRFPLFVTPA</sequence>
<protein>
    <submittedName>
        <fullName evidence="2">SoxR reducing system RseC family protein</fullName>
    </submittedName>
</protein>
<dbReference type="Proteomes" id="UP000823860">
    <property type="component" value="Unassembled WGS sequence"/>
</dbReference>
<evidence type="ECO:0000313" key="3">
    <source>
        <dbReference type="Proteomes" id="UP000823860"/>
    </source>
</evidence>
<keyword evidence="1" id="KW-1133">Transmembrane helix</keyword>
<dbReference type="AlphaFoldDB" id="A0A9D2HSV5"/>
<evidence type="ECO:0000256" key="1">
    <source>
        <dbReference type="SAM" id="Phobius"/>
    </source>
</evidence>
<keyword evidence="1" id="KW-0472">Membrane</keyword>
<evidence type="ECO:0000313" key="2">
    <source>
        <dbReference type="EMBL" id="HJA83427.1"/>
    </source>
</evidence>
<feature type="transmembrane region" description="Helical" evidence="1">
    <location>
        <begin position="101"/>
        <end position="120"/>
    </location>
</feature>
<organism evidence="2 3">
    <name type="scientific">Candidatus Bacteroides intestinavium</name>
    <dbReference type="NCBI Taxonomy" id="2838469"/>
    <lineage>
        <taxon>Bacteria</taxon>
        <taxon>Pseudomonadati</taxon>
        <taxon>Bacteroidota</taxon>
        <taxon>Bacteroidia</taxon>
        <taxon>Bacteroidales</taxon>
        <taxon>Bacteroidaceae</taxon>
        <taxon>Bacteroides</taxon>
    </lineage>
</organism>